<dbReference type="Proteomes" id="UP000316852">
    <property type="component" value="Unassembled WGS sequence"/>
</dbReference>
<evidence type="ECO:0000313" key="1">
    <source>
        <dbReference type="EMBL" id="TMQ60187.1"/>
    </source>
</evidence>
<reference evidence="1 2" key="1">
    <citation type="journal article" date="2019" name="Nat. Microbiol.">
        <title>Mediterranean grassland soil C-N compound turnover is dependent on rainfall and depth, and is mediated by genomically divergent microorganisms.</title>
        <authorList>
            <person name="Diamond S."/>
            <person name="Andeer P.F."/>
            <person name="Li Z."/>
            <person name="Crits-Christoph A."/>
            <person name="Burstein D."/>
            <person name="Anantharaman K."/>
            <person name="Lane K.R."/>
            <person name="Thomas B.C."/>
            <person name="Pan C."/>
            <person name="Northen T.R."/>
            <person name="Banfield J.F."/>
        </authorList>
    </citation>
    <scope>NUCLEOTIDE SEQUENCE [LARGE SCALE GENOMIC DNA]</scope>
    <source>
        <strain evidence="1">WS_6</strain>
    </source>
</reference>
<comment type="caution">
    <text evidence="1">The sequence shown here is derived from an EMBL/GenBank/DDBJ whole genome shotgun (WGS) entry which is preliminary data.</text>
</comment>
<dbReference type="EMBL" id="VBOW01000016">
    <property type="protein sequence ID" value="TMQ60187.1"/>
    <property type="molecule type" value="Genomic_DNA"/>
</dbReference>
<organism evidence="1 2">
    <name type="scientific">Eiseniibacteriota bacterium</name>
    <dbReference type="NCBI Taxonomy" id="2212470"/>
    <lineage>
        <taxon>Bacteria</taxon>
        <taxon>Candidatus Eiseniibacteriota</taxon>
    </lineage>
</organism>
<protein>
    <submittedName>
        <fullName evidence="1">Uncharacterized protein</fullName>
    </submittedName>
</protein>
<name>A0A538T9D3_UNCEI</name>
<dbReference type="AlphaFoldDB" id="A0A538T9D3"/>
<evidence type="ECO:0000313" key="2">
    <source>
        <dbReference type="Proteomes" id="UP000316852"/>
    </source>
</evidence>
<accession>A0A538T9D3</accession>
<proteinExistence type="predicted"/>
<gene>
    <name evidence="1" type="ORF">E6K76_02350</name>
</gene>
<sequence>MKKRRLLRKTQVVQFLLRVSKFLLKSQLMTLLLGLCALGFVVGKQVHPDPKAVPFEELFENLSVVSYRETPSDSTAHFVVELSTRGRVFRQYDIDARRFEAPMRGHDYRRSISITRYPPIKVRGHVNRGFWLELPDSSDHALLPGQFDELYQTTLNFVKPLSAAAVVLGTLSGYSMGYRMGTWSTSLSNPKVQERVLAVPGIGRVIAREAWRRVLLEPVVMDQESDAGRFASVRGTQRIYTNFFRLALADSNDFIPHETARLDSAGCPYESRTMRAFAQAVHCATQDTCDLASIDFAAIENWANLLDRRGHWAYRSTPPRGVERMRYFGTLAWYGVAPSEPDERRIWVGRRLLVRNGDTEGFVADEIPLTRVGCPIAWREWLRGDSKYLSGNAWTAQFMRESRQFAPVVQLGRGIANRLIGKE</sequence>